<dbReference type="InterPro" id="IPR018253">
    <property type="entry name" value="DnaJ_domain_CS"/>
</dbReference>
<dbReference type="Gene3D" id="1.10.287.110">
    <property type="entry name" value="DnaJ domain"/>
    <property type="match status" value="1"/>
</dbReference>
<feature type="region of interest" description="Disordered" evidence="9">
    <location>
        <begin position="1278"/>
        <end position="1397"/>
    </location>
</feature>
<sequence>MKRTHHLSNKYIFLCCYKLRNMFLWDKEKIKIYDNIIRKVENSSIISYPLNKNYIDFFYISYKLNNLIKKTKKNLELNDEVLHTKMFLEKCLNLYYLLLSNIKLKKAHFLKKRIIEYSENNIRSLLNNKVLKMIDQKMLPYNIRIRREESVENLFKQINDDTSRYLKKVNNVKMRHLYIPRNKINMSEEWKNKYKYFLNKKMLKIPVSKHNYEFLLCEINDSVIRKEVMRLLNEPYKYLNLNNDIIKILKKRYDLANILGYENWTHYCINEFTSEKNNYKDIKEFFEIIKKRIHMDYSTINRDMELYMNKMNGSYNNHDEKKNNKILIIKNNNNNEHIYNKNIHCDDNIYSNNIYGNNIYSNNIYGNHSTGHYGDPFYKSKEKKMSIYDWYYYYNIMTNKIDEYTINKYFPQSYVLDNFIRIISRIYNFYYTRVRNTELGNSWEENTIIYKIERIERKDRIWNKKENDDIEKKGNDLSASFLGYIYIIPYKNIRFKDYFRIGNVNSLSNTYLICNGHVIINYNFVRTVPIEEKLFSTSEITSLFHEFGHAYHLLLLSYKYKLYNFNNIPLDYAEFFSHINEHIGNNYNIIYNLSNEKRDNSKINKHIFNSFKFDKLRLSHIYTQSIIDYYIHNINPYTFFNKNNNYKEINNDEKVLNNFYDLINSEFPYNINQFNYSLNSTSFPYHFSSLYAGSVFSYLLAEVRVRLFLNQQQLSLKNNKSLCSFQKNFYDIISINYMDKNYYPSIIQHVLKNKNEIMMDIEKCLCYYKILNVDTDASVDDIKKSYKKIVLLYHPDKNTHLCDEDKKRYTNIFRKIQEAYECLTNEVQRKWYDRNRKRIIEGRESSEEKNSGKQKYAYSYTNINIWKYFNNTCYNGFDDTEGGFYDVYGKLFDDIIKEENEEIKIMNNIKGCHKNGNNHKKKREDNMNSSDKNNTQQDYLNNKNNGDDNNKNNGDDNNKNNGDDNNKNNGDDNNKNNGDDNKNNGDNNYNGDDNNFYFIKAPHFGNSSTCGKEIDEFYEYWSNFTTVKKVDYSYEYIKTYEYENRNFRRNLKKVSEKRSIKEKKEYNENIRSLVNHIKKYDIRYINRIVELIEEKRKKVELRELKKKEEILKRKLLFEENKKKEYYEEMEEQYISSSSSSSSLNVHKYNNECKDINYPFETNKNSLPNYTKDKQNVDITEPKTQHINQKKKHFTDDDNISSVHDVKRNNNDDQHSMDSHNEDENNERVINKIIYRCEVCRKNFKSLKQYASHEKSKKHMNNFLKNACKYAMDNMFGDENREDHINDPKCRDNKNKKNNDDDDDNDESESIHGDNNNNNKKNKNDDDDNDESESIRSDYNNESESIHSDYNNDSDSIRRNYNNDSGSIHSDDSNNNNDKDKEKNEIKEKSDSECSSQSSISKENDDILWWYKNKKKKKNYKDVLTSSYNNLEENNVDILNEKIKTDDSSDNYKSSRKKKKKKKKNMNIKESHDNIIKNNNMNIINKVDEDNKMTSVHISNSKKLKENIKNLKCQICQQIFDSRNKLFQHIQEKGHSAYKNVDTNIKTNRGKKKKK</sequence>
<evidence type="ECO:0000313" key="12">
    <source>
        <dbReference type="EMBL" id="KOB59773.1"/>
    </source>
</evidence>
<dbReference type="InterPro" id="IPR036236">
    <property type="entry name" value="Znf_C2H2_sf"/>
</dbReference>
<dbReference type="SUPFAM" id="SSF46565">
    <property type="entry name" value="Chaperone J-domain"/>
    <property type="match status" value="1"/>
</dbReference>
<dbReference type="CDD" id="cd06257">
    <property type="entry name" value="DnaJ"/>
    <property type="match status" value="1"/>
</dbReference>
<dbReference type="InterPro" id="IPR001623">
    <property type="entry name" value="DnaJ_domain"/>
</dbReference>
<dbReference type="InterPro" id="IPR051964">
    <property type="entry name" value="Chaperone_stress_response"/>
</dbReference>
<evidence type="ECO:0000256" key="3">
    <source>
        <dbReference type="ARBA" id="ARBA00022801"/>
    </source>
</evidence>
<comment type="similarity">
    <text evidence="7">Belongs to the peptidase M3 family.</text>
</comment>
<feature type="domain" description="C2H2-type" evidence="11">
    <location>
        <begin position="1234"/>
        <end position="1258"/>
    </location>
</feature>
<proteinExistence type="inferred from homology"/>
<feature type="compositionally biased region" description="Polar residues" evidence="9">
    <location>
        <begin position="1336"/>
        <end position="1353"/>
    </location>
</feature>
<evidence type="ECO:0000259" key="10">
    <source>
        <dbReference type="PROSITE" id="PS50076"/>
    </source>
</evidence>
<dbReference type="KEGG" id="pfh:PFHG_01566"/>
<dbReference type="Gene3D" id="3.30.160.60">
    <property type="entry name" value="Classic Zinc Finger"/>
    <property type="match status" value="1"/>
</dbReference>
<dbReference type="GO" id="GO:0008270">
    <property type="term" value="F:zinc ion binding"/>
    <property type="evidence" value="ECO:0007669"/>
    <property type="project" value="UniProtKB-KW"/>
</dbReference>
<dbReference type="Pfam" id="PF01432">
    <property type="entry name" value="Peptidase_M3"/>
    <property type="match status" value="1"/>
</dbReference>
<dbReference type="PANTHER" id="PTHR44029:SF1">
    <property type="entry name" value="DNAJ HOMOLOG SUBFAMILY C MEMBER 21"/>
    <property type="match status" value="1"/>
</dbReference>
<protein>
    <recommendedName>
        <fullName evidence="14">DnaJ protein</fullName>
    </recommendedName>
</protein>
<dbReference type="PROSITE" id="PS00028">
    <property type="entry name" value="ZINC_FINGER_C2H2_1"/>
    <property type="match status" value="2"/>
</dbReference>
<dbReference type="SMART" id="SM00271">
    <property type="entry name" value="DnaJ"/>
    <property type="match status" value="1"/>
</dbReference>
<dbReference type="Pfam" id="PF12874">
    <property type="entry name" value="zf-met"/>
    <property type="match status" value="1"/>
</dbReference>
<dbReference type="GO" id="GO:0006508">
    <property type="term" value="P:proteolysis"/>
    <property type="evidence" value="ECO:0007669"/>
    <property type="project" value="UniProtKB-KW"/>
</dbReference>
<keyword evidence="4 7" id="KW-0862">Zinc</keyword>
<dbReference type="InterPro" id="IPR054076">
    <property type="entry name" value="ZUO1-like_ZHD"/>
</dbReference>
<dbReference type="PROSITE" id="PS00636">
    <property type="entry name" value="DNAJ_1"/>
    <property type="match status" value="1"/>
</dbReference>
<feature type="region of interest" description="Disordered" evidence="9">
    <location>
        <begin position="1180"/>
        <end position="1224"/>
    </location>
</feature>
<dbReference type="InterPro" id="IPR013087">
    <property type="entry name" value="Znf_C2H2_type"/>
</dbReference>
<dbReference type="OrthoDB" id="534666at2759"/>
<evidence type="ECO:0000256" key="9">
    <source>
        <dbReference type="SAM" id="MobiDB-lite"/>
    </source>
</evidence>
<keyword evidence="6" id="KW-0863">Zinc-finger</keyword>
<evidence type="ECO:0000256" key="4">
    <source>
        <dbReference type="ARBA" id="ARBA00022833"/>
    </source>
</evidence>
<dbReference type="PRINTS" id="PR00625">
    <property type="entry name" value="JDOMAIN"/>
</dbReference>
<feature type="domain" description="J" evidence="10">
    <location>
        <begin position="766"/>
        <end position="836"/>
    </location>
</feature>
<feature type="region of interest" description="Disordered" evidence="9">
    <location>
        <begin position="910"/>
        <end position="989"/>
    </location>
</feature>
<keyword evidence="8" id="KW-0175">Coiled coil</keyword>
<feature type="coiled-coil region" evidence="8">
    <location>
        <begin position="1037"/>
        <end position="1121"/>
    </location>
</feature>
<keyword evidence="2 7" id="KW-0479">Metal-binding</keyword>
<evidence type="ECO:0008006" key="14">
    <source>
        <dbReference type="Google" id="ProtNLM"/>
    </source>
</evidence>
<evidence type="ECO:0000256" key="8">
    <source>
        <dbReference type="SAM" id="Coils"/>
    </source>
</evidence>
<feature type="region of interest" description="Disordered" evidence="9">
    <location>
        <begin position="1445"/>
        <end position="1466"/>
    </location>
</feature>
<dbReference type="InterPro" id="IPR036869">
    <property type="entry name" value="J_dom_sf"/>
</dbReference>
<dbReference type="SUPFAM" id="SSF55486">
    <property type="entry name" value="Metalloproteases ('zincins'), catalytic domain"/>
    <property type="match status" value="1"/>
</dbReference>
<reference evidence="13" key="2">
    <citation type="submission" date="2006-03" db="EMBL/GenBank/DDBJ databases">
        <title>The genome sequence of the Plasmodium falciparum HB3.</title>
        <authorList>
            <consortium name="The Broad Institute Genome Sequencing Platform"/>
            <person name="Birren B."/>
            <person name="Lander E."/>
            <person name="Galagan J."/>
            <person name="Nusbaum C."/>
            <person name="Devon K."/>
            <person name="Henn M."/>
            <person name="Jaffe D."/>
            <person name="Butler J."/>
            <person name="Alvarez P."/>
            <person name="Gnerre S."/>
            <person name="Grabherr M."/>
            <person name="Kleber M."/>
            <person name="Mauceli E."/>
            <person name="Brockman W."/>
            <person name="MacCallum I.A."/>
            <person name="Rounsley S."/>
            <person name="Young S."/>
            <person name="LaButti K."/>
            <person name="Pushparaj V."/>
            <person name="DeCaprio D."/>
            <person name="Crawford M."/>
            <person name="Koehrsen M."/>
            <person name="Engels R."/>
            <person name="Montgomery P."/>
            <person name="Pearson M."/>
            <person name="Howarth C."/>
            <person name="Larson L."/>
            <person name="Luoma S."/>
            <person name="White J."/>
            <person name="Kodira C."/>
            <person name="Zeng Q."/>
            <person name="Oleary S."/>
            <person name="Yandava C."/>
            <person name="Alvarado L."/>
            <person name="Wirth D."/>
            <person name="Volkman S."/>
            <person name="Hartl D."/>
        </authorList>
    </citation>
    <scope>NUCLEOTIDE SEQUENCE [LARGE SCALE GENOMIC DNA]</scope>
</reference>
<dbReference type="Pfam" id="PF00226">
    <property type="entry name" value="DnaJ"/>
    <property type="match status" value="1"/>
</dbReference>
<evidence type="ECO:0000256" key="7">
    <source>
        <dbReference type="RuleBase" id="RU003435"/>
    </source>
</evidence>
<feature type="compositionally biased region" description="Basic and acidic residues" evidence="9">
    <location>
        <begin position="1368"/>
        <end position="1391"/>
    </location>
</feature>
<dbReference type="Gene3D" id="1.10.1370.40">
    <property type="match status" value="1"/>
</dbReference>
<evidence type="ECO:0000256" key="6">
    <source>
        <dbReference type="PROSITE-ProRule" id="PRU00042"/>
    </source>
</evidence>
<dbReference type="Proteomes" id="UP000054289">
    <property type="component" value="Unassembled WGS sequence"/>
</dbReference>
<dbReference type="OMA" id="IMMDIEK"/>
<dbReference type="SUPFAM" id="SSF57667">
    <property type="entry name" value="beta-beta-alpha zinc fingers"/>
    <property type="match status" value="1"/>
</dbReference>
<dbReference type="GO" id="GO:0005737">
    <property type="term" value="C:cytoplasm"/>
    <property type="evidence" value="ECO:0007669"/>
    <property type="project" value="TreeGrafter"/>
</dbReference>
<feature type="domain" description="C2H2-type" evidence="11">
    <location>
        <begin position="1510"/>
        <end position="1539"/>
    </location>
</feature>
<accession>A0A0L7K8Q7</accession>
<dbReference type="SMART" id="SM00355">
    <property type="entry name" value="ZnF_C2H2"/>
    <property type="match status" value="2"/>
</dbReference>
<evidence type="ECO:0000256" key="2">
    <source>
        <dbReference type="ARBA" id="ARBA00022723"/>
    </source>
</evidence>
<evidence type="ECO:0000256" key="5">
    <source>
        <dbReference type="ARBA" id="ARBA00023049"/>
    </source>
</evidence>
<organism evidence="12 13">
    <name type="scientific">Plasmodium falciparum (isolate HB3)</name>
    <dbReference type="NCBI Taxonomy" id="137071"/>
    <lineage>
        <taxon>Eukaryota</taxon>
        <taxon>Sar</taxon>
        <taxon>Alveolata</taxon>
        <taxon>Apicomplexa</taxon>
        <taxon>Aconoidasida</taxon>
        <taxon>Haemosporida</taxon>
        <taxon>Plasmodiidae</taxon>
        <taxon>Plasmodium</taxon>
        <taxon>Plasmodium (Laverania)</taxon>
    </lineage>
</organism>
<dbReference type="FunFam" id="1.10.1370.40:FF:000004">
    <property type="entry name" value="DnaJ protein, putative"/>
    <property type="match status" value="1"/>
</dbReference>
<dbReference type="InterPro" id="IPR001567">
    <property type="entry name" value="Pept_M3A_M3B_dom"/>
</dbReference>
<feature type="compositionally biased region" description="Basic and acidic residues" evidence="9">
    <location>
        <begin position="1203"/>
        <end position="1224"/>
    </location>
</feature>
<gene>
    <name evidence="12" type="ORF">PFHG_01566</name>
</gene>
<evidence type="ECO:0000256" key="1">
    <source>
        <dbReference type="ARBA" id="ARBA00022670"/>
    </source>
</evidence>
<dbReference type="PANTHER" id="PTHR44029">
    <property type="entry name" value="DNAJ HOMOLOG SUBFAMILY C MEMBER 21"/>
    <property type="match status" value="1"/>
</dbReference>
<dbReference type="PROSITE" id="PS50076">
    <property type="entry name" value="DNAJ_2"/>
    <property type="match status" value="1"/>
</dbReference>
<evidence type="ECO:0000259" key="11">
    <source>
        <dbReference type="PROSITE" id="PS50157"/>
    </source>
</evidence>
<feature type="compositionally biased region" description="Basic residues" evidence="9">
    <location>
        <begin position="911"/>
        <end position="922"/>
    </location>
</feature>
<feature type="compositionally biased region" description="Basic and acidic residues" evidence="9">
    <location>
        <begin position="945"/>
        <end position="983"/>
    </location>
</feature>
<name>A0A0L7K8Q7_PLAFX</name>
<keyword evidence="5 7" id="KW-0482">Metalloprotease</keyword>
<keyword evidence="1 7" id="KW-0645">Protease</keyword>
<reference evidence="12 13" key="1">
    <citation type="submission" date="2006-03" db="EMBL/GenBank/DDBJ databases">
        <title>Annotation of Plasmodium falciparum HB3.</title>
        <authorList>
            <consortium name="The Broad Institute Genome Sequencing Platform"/>
            <person name="Volkman S.K."/>
            <person name="Neafsey D.E."/>
            <person name="Dash A.P."/>
            <person name="Chitnis C.E."/>
            <person name="Hartl D.L."/>
            <person name="Young S.K."/>
            <person name="Zeng Q."/>
            <person name="Koehrsen M."/>
            <person name="Alvarado L."/>
            <person name="Berlin A."/>
            <person name="Borenstein D."/>
            <person name="Chapman S.B."/>
            <person name="Chen Z."/>
            <person name="Engels R."/>
            <person name="Freedman E."/>
            <person name="Gellesch M."/>
            <person name="Goldberg J."/>
            <person name="Griggs A."/>
            <person name="Gujja S."/>
            <person name="Heilman E.R."/>
            <person name="Heiman D.I."/>
            <person name="Howarth C."/>
            <person name="Jen D."/>
            <person name="Larson L."/>
            <person name="Mehta T."/>
            <person name="Neiman D."/>
            <person name="Park D."/>
            <person name="Pearson M."/>
            <person name="Roberts A."/>
            <person name="Saif S."/>
            <person name="Shea T."/>
            <person name="Shenoy N."/>
            <person name="Sisk P."/>
            <person name="Stolte C."/>
            <person name="Sykes S."/>
            <person name="Walk T."/>
            <person name="White J."/>
            <person name="Yandava C."/>
            <person name="Haas B."/>
            <person name="Henn M.R."/>
            <person name="Nusbaum C."/>
            <person name="Birren B."/>
        </authorList>
    </citation>
    <scope>NUCLEOTIDE SEQUENCE [LARGE SCALE GENOMIC DNA]</scope>
    <source>
        <strain evidence="12">HB3</strain>
    </source>
</reference>
<dbReference type="Pfam" id="PF21884">
    <property type="entry name" value="ZUO1-like_ZHD"/>
    <property type="match status" value="1"/>
</dbReference>
<dbReference type="EMBL" id="CH671944">
    <property type="protein sequence ID" value="KOB59773.1"/>
    <property type="molecule type" value="Genomic_DNA"/>
</dbReference>
<feature type="compositionally biased region" description="Basic and acidic residues" evidence="9">
    <location>
        <begin position="1278"/>
        <end position="1298"/>
    </location>
</feature>
<evidence type="ECO:0000313" key="13">
    <source>
        <dbReference type="Proteomes" id="UP000054289"/>
    </source>
</evidence>
<dbReference type="GO" id="GO:0004222">
    <property type="term" value="F:metalloendopeptidase activity"/>
    <property type="evidence" value="ECO:0007669"/>
    <property type="project" value="InterPro"/>
</dbReference>
<feature type="compositionally biased region" description="Basic residues" evidence="9">
    <location>
        <begin position="1453"/>
        <end position="1465"/>
    </location>
</feature>
<feature type="compositionally biased region" description="Polar residues" evidence="9">
    <location>
        <begin position="927"/>
        <end position="940"/>
    </location>
</feature>
<dbReference type="PROSITE" id="PS50157">
    <property type="entry name" value="ZINC_FINGER_C2H2_2"/>
    <property type="match status" value="2"/>
</dbReference>
<keyword evidence="3 7" id="KW-0378">Hydrolase</keyword>
<comment type="cofactor">
    <cofactor evidence="7">
        <name>Zn(2+)</name>
        <dbReference type="ChEBI" id="CHEBI:29105"/>
    </cofactor>
    <text evidence="7">Binds 1 zinc ion.</text>
</comment>